<feature type="region of interest" description="Disordered" evidence="1">
    <location>
        <begin position="1"/>
        <end position="99"/>
    </location>
</feature>
<comment type="caution">
    <text evidence="2">The sequence shown here is derived from an EMBL/GenBank/DDBJ whole genome shotgun (WGS) entry which is preliminary data.</text>
</comment>
<accession>A0A409WQQ8</accession>
<evidence type="ECO:0000313" key="2">
    <source>
        <dbReference type="EMBL" id="PPQ80826.1"/>
    </source>
</evidence>
<name>A0A409WQQ8_PSICY</name>
<organism evidence="2 3">
    <name type="scientific">Psilocybe cyanescens</name>
    <dbReference type="NCBI Taxonomy" id="93625"/>
    <lineage>
        <taxon>Eukaryota</taxon>
        <taxon>Fungi</taxon>
        <taxon>Dikarya</taxon>
        <taxon>Basidiomycota</taxon>
        <taxon>Agaricomycotina</taxon>
        <taxon>Agaricomycetes</taxon>
        <taxon>Agaricomycetidae</taxon>
        <taxon>Agaricales</taxon>
        <taxon>Agaricineae</taxon>
        <taxon>Strophariaceae</taxon>
        <taxon>Psilocybe</taxon>
    </lineage>
</organism>
<feature type="compositionally biased region" description="Polar residues" evidence="1">
    <location>
        <begin position="1"/>
        <end position="11"/>
    </location>
</feature>
<evidence type="ECO:0000313" key="3">
    <source>
        <dbReference type="Proteomes" id="UP000283269"/>
    </source>
</evidence>
<dbReference type="EMBL" id="NHYD01003307">
    <property type="protein sequence ID" value="PPQ80826.1"/>
    <property type="molecule type" value="Genomic_DNA"/>
</dbReference>
<dbReference type="Proteomes" id="UP000283269">
    <property type="component" value="Unassembled WGS sequence"/>
</dbReference>
<sequence length="99" mass="10444">MGSNCSKTSTGYEGGHTVLGSGPVNSNPAHSRDTNREASQPSDPRAAAAEAAERRMQAAQNRGTNKSNPKQGQLSEQLAKQSSSKPGPPAQEVERLVWD</sequence>
<feature type="compositionally biased region" description="Polar residues" evidence="1">
    <location>
        <begin position="61"/>
        <end position="85"/>
    </location>
</feature>
<reference evidence="2 3" key="1">
    <citation type="journal article" date="2018" name="Evol. Lett.">
        <title>Horizontal gene cluster transfer increased hallucinogenic mushroom diversity.</title>
        <authorList>
            <person name="Reynolds H.T."/>
            <person name="Vijayakumar V."/>
            <person name="Gluck-Thaler E."/>
            <person name="Korotkin H.B."/>
            <person name="Matheny P.B."/>
            <person name="Slot J.C."/>
        </authorList>
    </citation>
    <scope>NUCLEOTIDE SEQUENCE [LARGE SCALE GENOMIC DNA]</scope>
    <source>
        <strain evidence="2 3">2631</strain>
    </source>
</reference>
<gene>
    <name evidence="2" type="ORF">CVT25_001951</name>
</gene>
<dbReference type="OrthoDB" id="3264102at2759"/>
<keyword evidence="3" id="KW-1185">Reference proteome</keyword>
<protein>
    <submittedName>
        <fullName evidence="2">Uncharacterized protein</fullName>
    </submittedName>
</protein>
<dbReference type="AlphaFoldDB" id="A0A409WQQ8"/>
<proteinExistence type="predicted"/>
<dbReference type="InParanoid" id="A0A409WQQ8"/>
<evidence type="ECO:0000256" key="1">
    <source>
        <dbReference type="SAM" id="MobiDB-lite"/>
    </source>
</evidence>